<reference evidence="3" key="1">
    <citation type="submission" date="2016-02" db="EMBL/GenBank/DDBJ databases">
        <authorList>
            <person name="Rodrigo-Torres Lidia"/>
            <person name="Arahal R.David."/>
        </authorList>
    </citation>
    <scope>NUCLEOTIDE SEQUENCE [LARGE SCALE GENOMIC DNA]</scope>
    <source>
        <strain evidence="3">CECT 9029</strain>
    </source>
</reference>
<evidence type="ECO:0000256" key="1">
    <source>
        <dbReference type="SAM" id="MobiDB-lite"/>
    </source>
</evidence>
<dbReference type="Proteomes" id="UP000071641">
    <property type="component" value="Unassembled WGS sequence"/>
</dbReference>
<proteinExistence type="predicted"/>
<feature type="compositionally biased region" description="Basic and acidic residues" evidence="1">
    <location>
        <begin position="1"/>
        <end position="11"/>
    </location>
</feature>
<protein>
    <submittedName>
        <fullName evidence="2">Uncharacterized protein</fullName>
    </submittedName>
</protein>
<keyword evidence="3" id="KW-1185">Reference proteome</keyword>
<accession>A0A128EWL2</accession>
<organism evidence="2 3">
    <name type="scientific">Grimontia celer</name>
    <dbReference type="NCBI Taxonomy" id="1796497"/>
    <lineage>
        <taxon>Bacteria</taxon>
        <taxon>Pseudomonadati</taxon>
        <taxon>Pseudomonadota</taxon>
        <taxon>Gammaproteobacteria</taxon>
        <taxon>Vibrionales</taxon>
        <taxon>Vibrionaceae</taxon>
        <taxon>Grimontia</taxon>
    </lineage>
</organism>
<name>A0A128EWL2_9GAMM</name>
<gene>
    <name evidence="2" type="ORF">GCE9029_01179</name>
</gene>
<evidence type="ECO:0000313" key="2">
    <source>
        <dbReference type="EMBL" id="CZF78982.1"/>
    </source>
</evidence>
<evidence type="ECO:0000313" key="3">
    <source>
        <dbReference type="Proteomes" id="UP000071641"/>
    </source>
</evidence>
<dbReference type="RefSeq" id="WP_157487774.1">
    <property type="nucleotide sequence ID" value="NZ_FIZX01000001.1"/>
</dbReference>
<dbReference type="AlphaFoldDB" id="A0A128EWL2"/>
<sequence length="53" mass="6276">MFTKEEMDKLAKAHGSSKRKHEADNKADRQKVIDYMNKFCDQDTIDKFMPLLK</sequence>
<feature type="region of interest" description="Disordered" evidence="1">
    <location>
        <begin position="1"/>
        <end position="27"/>
    </location>
</feature>
<dbReference type="EMBL" id="FIZX01000001">
    <property type="protein sequence ID" value="CZF78982.1"/>
    <property type="molecule type" value="Genomic_DNA"/>
</dbReference>